<dbReference type="RefSeq" id="WP_212676579.1">
    <property type="nucleotide sequence ID" value="NZ_JAGSPJ010000007.1"/>
</dbReference>
<evidence type="ECO:0000313" key="2">
    <source>
        <dbReference type="Proteomes" id="UP000678545"/>
    </source>
</evidence>
<evidence type="ECO:0000313" key="1">
    <source>
        <dbReference type="EMBL" id="MBR7801447.1"/>
    </source>
</evidence>
<sequence length="304" mass="35138">MDLKYRILWFDNQPQEVTGAESVIKANLTSVGISLEVTWVSKFDEDTLNPHLTTLRNYTPYDLIVVDYDLGSSKGDALLQRLRRYTSVEMVFYSAIGAQKLREALITKKIDGIFCLNRDQRLGQEMFAIVKCTLRRFFHPNYIRGLVVGAVSEIDYLLVESIEHLLTIPAMPEKEEMKNRILEAQKSYLDQSVGEQAKAESKPFDRLLKKANLKIKVDMLIYLLEQQGGRIAIEAKEIVSLFMDEINENRIEFAHAKTEEVNGLPVFRDRNRGKVWDTSEMENLIRNIQKHKNAMMSIRSCREE</sequence>
<dbReference type="Gene3D" id="3.40.50.2300">
    <property type="match status" value="1"/>
</dbReference>
<reference evidence="1" key="1">
    <citation type="submission" date="2021-04" db="EMBL/GenBank/DDBJ databases">
        <title>novel species isolated from subtropical streams in China.</title>
        <authorList>
            <person name="Lu H."/>
        </authorList>
    </citation>
    <scope>NUCLEOTIDE SEQUENCE</scope>
    <source>
        <strain evidence="1">FT137W</strain>
    </source>
</reference>
<dbReference type="AlphaFoldDB" id="A0A941E5H7"/>
<organism evidence="1 2">
    <name type="scientific">Undibacterium fentianense</name>
    <dbReference type="NCBI Taxonomy" id="2828728"/>
    <lineage>
        <taxon>Bacteria</taxon>
        <taxon>Pseudomonadati</taxon>
        <taxon>Pseudomonadota</taxon>
        <taxon>Betaproteobacteria</taxon>
        <taxon>Burkholderiales</taxon>
        <taxon>Oxalobacteraceae</taxon>
        <taxon>Undibacterium</taxon>
    </lineage>
</organism>
<protein>
    <submittedName>
        <fullName evidence="1">Uncharacterized protein</fullName>
    </submittedName>
</protein>
<dbReference type="SUPFAM" id="SSF52172">
    <property type="entry name" value="CheY-like"/>
    <property type="match status" value="1"/>
</dbReference>
<dbReference type="Proteomes" id="UP000678545">
    <property type="component" value="Unassembled WGS sequence"/>
</dbReference>
<gene>
    <name evidence="1" type="ORF">KDM90_15660</name>
</gene>
<accession>A0A941E5H7</accession>
<keyword evidence="2" id="KW-1185">Reference proteome</keyword>
<dbReference type="EMBL" id="JAGSPJ010000007">
    <property type="protein sequence ID" value="MBR7801447.1"/>
    <property type="molecule type" value="Genomic_DNA"/>
</dbReference>
<name>A0A941E5H7_9BURK</name>
<comment type="caution">
    <text evidence="1">The sequence shown here is derived from an EMBL/GenBank/DDBJ whole genome shotgun (WGS) entry which is preliminary data.</text>
</comment>
<proteinExistence type="predicted"/>
<dbReference type="InterPro" id="IPR011006">
    <property type="entry name" value="CheY-like_superfamily"/>
</dbReference>